<sequence>MFTAPYFLTKLVQAWRAARHEQELLLTLLNKPSDHLLRDAGMTREDALKIVGGYHLRSAMLSCVVGENRPISDHQNSALWMQSQLDALI</sequence>
<organism evidence="1 2">
    <name type="scientific">Phyllobacterium brassicacearum</name>
    <dbReference type="NCBI Taxonomy" id="314235"/>
    <lineage>
        <taxon>Bacteria</taxon>
        <taxon>Pseudomonadati</taxon>
        <taxon>Pseudomonadota</taxon>
        <taxon>Alphaproteobacteria</taxon>
        <taxon>Hyphomicrobiales</taxon>
        <taxon>Phyllobacteriaceae</taxon>
        <taxon>Phyllobacterium</taxon>
    </lineage>
</organism>
<keyword evidence="2" id="KW-1185">Reference proteome</keyword>
<gene>
    <name evidence="1" type="ORF">CU102_00210</name>
</gene>
<proteinExistence type="predicted"/>
<accession>A0A2P7BVQ7</accession>
<reference evidence="2" key="1">
    <citation type="submission" date="2017-11" db="EMBL/GenBank/DDBJ databases">
        <authorList>
            <person name="Kuznetsova I."/>
            <person name="Sazanova A."/>
            <person name="Chirak E."/>
            <person name="Safronova V."/>
            <person name="Willems A."/>
        </authorList>
    </citation>
    <scope>NUCLEOTIDE SEQUENCE [LARGE SCALE GENOMIC DNA]</scope>
    <source>
        <strain evidence="2">STM 196</strain>
    </source>
</reference>
<dbReference type="EMBL" id="PGGO01000001">
    <property type="protein sequence ID" value="PSH70526.1"/>
    <property type="molecule type" value="Genomic_DNA"/>
</dbReference>
<dbReference type="AlphaFoldDB" id="A0A2P7BVQ7"/>
<protein>
    <submittedName>
        <fullName evidence="1">Uncharacterized protein</fullName>
    </submittedName>
</protein>
<evidence type="ECO:0000313" key="2">
    <source>
        <dbReference type="Proteomes" id="UP000241444"/>
    </source>
</evidence>
<evidence type="ECO:0000313" key="1">
    <source>
        <dbReference type="EMBL" id="PSH70526.1"/>
    </source>
</evidence>
<comment type="caution">
    <text evidence="1">The sequence shown here is derived from an EMBL/GenBank/DDBJ whole genome shotgun (WGS) entry which is preliminary data.</text>
</comment>
<dbReference type="Proteomes" id="UP000241444">
    <property type="component" value="Unassembled WGS sequence"/>
</dbReference>
<name>A0A2P7BVQ7_9HYPH</name>